<dbReference type="InterPro" id="IPR021451">
    <property type="entry name" value="DUF3102"/>
</dbReference>
<reference evidence="2" key="1">
    <citation type="journal article" date="2019" name="PLoS Negl. Trop. Dis.">
        <title>Revisiting the worldwide diversity of Leptospira species in the environment.</title>
        <authorList>
            <person name="Vincent A.T."/>
            <person name="Schiettekatte O."/>
            <person name="Bourhy P."/>
            <person name="Veyrier F.J."/>
            <person name="Picardeau M."/>
        </authorList>
    </citation>
    <scope>NUCLEOTIDE SEQUENCE [LARGE SCALE GENOMIC DNA]</scope>
    <source>
        <strain evidence="2">201800295</strain>
    </source>
</reference>
<accession>A0ABY2L3E6</accession>
<name>A0ABY2L3E6_9LEPT</name>
<sequence length="180" mass="20507">MSTRSKLISNVVGTRPGHAASLSNSIKKNEVSEINLLHQSIVQDLSNAVQSAILIGEKLQEQKKLVGHGKWEQWMKENLEFSDSTAKRYIRLSENKQLVNRSSMTDLNSALKLISETKRDEKDITPAETPILIYKRYRAQEKLSTRERSILKEYLKGEKEKILLKTQKKISAIDSDIANL</sequence>
<dbReference type="RefSeq" id="WP_135755066.1">
    <property type="nucleotide sequence ID" value="NZ_RQFD01000021.1"/>
</dbReference>
<dbReference type="Pfam" id="PF11300">
    <property type="entry name" value="DUF3102"/>
    <property type="match status" value="1"/>
</dbReference>
<comment type="caution">
    <text evidence="1">The sequence shown here is derived from an EMBL/GenBank/DDBJ whole genome shotgun (WGS) entry which is preliminary data.</text>
</comment>
<organism evidence="1 2">
    <name type="scientific">Leptospira bouyouniensis</name>
    <dbReference type="NCBI Taxonomy" id="2484911"/>
    <lineage>
        <taxon>Bacteria</taxon>
        <taxon>Pseudomonadati</taxon>
        <taxon>Spirochaetota</taxon>
        <taxon>Spirochaetia</taxon>
        <taxon>Leptospirales</taxon>
        <taxon>Leptospiraceae</taxon>
        <taxon>Leptospira</taxon>
    </lineage>
</organism>
<dbReference type="EMBL" id="RQFD01000021">
    <property type="protein sequence ID" value="TGK45532.1"/>
    <property type="molecule type" value="Genomic_DNA"/>
</dbReference>
<evidence type="ECO:0000313" key="2">
    <source>
        <dbReference type="Proteomes" id="UP000297617"/>
    </source>
</evidence>
<proteinExistence type="predicted"/>
<keyword evidence="2" id="KW-1185">Reference proteome</keyword>
<dbReference type="Proteomes" id="UP000297617">
    <property type="component" value="Unassembled WGS sequence"/>
</dbReference>
<protein>
    <submittedName>
        <fullName evidence="1">DUF3102 domain-containing protein</fullName>
    </submittedName>
</protein>
<gene>
    <name evidence="1" type="ORF">EHQ10_18975</name>
</gene>
<evidence type="ECO:0000313" key="1">
    <source>
        <dbReference type="EMBL" id="TGK45532.1"/>
    </source>
</evidence>